<evidence type="ECO:0000256" key="1">
    <source>
        <dbReference type="SAM" id="MobiDB-lite"/>
    </source>
</evidence>
<feature type="region of interest" description="Disordered" evidence="1">
    <location>
        <begin position="80"/>
        <end position="99"/>
    </location>
</feature>
<dbReference type="AlphaFoldDB" id="A0ABD1T589"/>
<gene>
    <name evidence="2" type="ORF">Fot_31509</name>
</gene>
<evidence type="ECO:0000313" key="2">
    <source>
        <dbReference type="EMBL" id="KAL2507862.1"/>
    </source>
</evidence>
<organism evidence="2 3">
    <name type="scientific">Forsythia ovata</name>
    <dbReference type="NCBI Taxonomy" id="205694"/>
    <lineage>
        <taxon>Eukaryota</taxon>
        <taxon>Viridiplantae</taxon>
        <taxon>Streptophyta</taxon>
        <taxon>Embryophyta</taxon>
        <taxon>Tracheophyta</taxon>
        <taxon>Spermatophyta</taxon>
        <taxon>Magnoliopsida</taxon>
        <taxon>eudicotyledons</taxon>
        <taxon>Gunneridae</taxon>
        <taxon>Pentapetalae</taxon>
        <taxon>asterids</taxon>
        <taxon>lamiids</taxon>
        <taxon>Lamiales</taxon>
        <taxon>Oleaceae</taxon>
        <taxon>Forsythieae</taxon>
        <taxon>Forsythia</taxon>
    </lineage>
</organism>
<comment type="caution">
    <text evidence="2">The sequence shown here is derived from an EMBL/GenBank/DDBJ whole genome shotgun (WGS) entry which is preliminary data.</text>
</comment>
<evidence type="ECO:0000313" key="3">
    <source>
        <dbReference type="Proteomes" id="UP001604277"/>
    </source>
</evidence>
<keyword evidence="3" id="KW-1185">Reference proteome</keyword>
<reference evidence="3" key="1">
    <citation type="submission" date="2024-07" db="EMBL/GenBank/DDBJ databases">
        <title>Two chromosome-level genome assemblies of Korean endemic species Abeliophyllum distichum and Forsythia ovata (Oleaceae).</title>
        <authorList>
            <person name="Jang H."/>
        </authorList>
    </citation>
    <scope>NUCLEOTIDE SEQUENCE [LARGE SCALE GENOMIC DNA]</scope>
</reference>
<dbReference type="Proteomes" id="UP001604277">
    <property type="component" value="Unassembled WGS sequence"/>
</dbReference>
<dbReference type="EMBL" id="JBFOLJ010000009">
    <property type="protein sequence ID" value="KAL2507862.1"/>
    <property type="molecule type" value="Genomic_DNA"/>
</dbReference>
<accession>A0ABD1T589</accession>
<protein>
    <submittedName>
        <fullName evidence="2">Uncharacterized protein</fullName>
    </submittedName>
</protein>
<proteinExistence type="predicted"/>
<name>A0ABD1T589_9LAMI</name>
<sequence length="126" mass="14023">MEENNNCNMVPASDSSIKSLETKRLDDKNNGVDEICMICLDEYSHELEVTFLYKLVESSAEDFFDSEIERNTVTAETINIDNTSTSSTAHRPPHDRTRTKEAFVGPSADVVSSLNSGDNNIMQSNV</sequence>